<keyword evidence="2" id="KW-1185">Reference proteome</keyword>
<sequence length="365" mass="41194">MGTGTKWEVGYLKVKTTTDKETSDILYANGRMQVPVRVYIKAIKKGMTERFYLTQSELDTIKLVDYDDTANILSGGWTYSDEANDFNITLSLATSTASVALYTRASLEGGEVKAEVKQDDDNAQFKEYWVSTTKVENKKIAASIKQSDGKTITSHSTTFDSCVTLTGKQPITYTTDNITVTREDTADGDYQFEWQSAGNGNWYDSRKHWDQDNYYISTNAYTLKKADIHTYDHTGSQNGNQSDTGLAHCYGYKAADDKNLKLSFIWDFGKETTKAAGLYREATITDWFTSCGRKAHAKIDIKVNQKKNALCLTRLAIDCPDTIWGTQWSYYGCWFQLYDIYGNIGTFSASFSKDHNLIEIKNTNN</sequence>
<evidence type="ECO:0000313" key="1">
    <source>
        <dbReference type="EMBL" id="RPA93704.1"/>
    </source>
</evidence>
<organism evidence="1 2">
    <name type="scientific">Choiromyces venosus 120613-1</name>
    <dbReference type="NCBI Taxonomy" id="1336337"/>
    <lineage>
        <taxon>Eukaryota</taxon>
        <taxon>Fungi</taxon>
        <taxon>Dikarya</taxon>
        <taxon>Ascomycota</taxon>
        <taxon>Pezizomycotina</taxon>
        <taxon>Pezizomycetes</taxon>
        <taxon>Pezizales</taxon>
        <taxon>Tuberaceae</taxon>
        <taxon>Choiromyces</taxon>
    </lineage>
</organism>
<reference evidence="1 2" key="1">
    <citation type="journal article" date="2018" name="Nat. Ecol. Evol.">
        <title>Pezizomycetes genomes reveal the molecular basis of ectomycorrhizal truffle lifestyle.</title>
        <authorList>
            <person name="Murat C."/>
            <person name="Payen T."/>
            <person name="Noel B."/>
            <person name="Kuo A."/>
            <person name="Morin E."/>
            <person name="Chen J."/>
            <person name="Kohler A."/>
            <person name="Krizsan K."/>
            <person name="Balestrini R."/>
            <person name="Da Silva C."/>
            <person name="Montanini B."/>
            <person name="Hainaut M."/>
            <person name="Levati E."/>
            <person name="Barry K.W."/>
            <person name="Belfiori B."/>
            <person name="Cichocki N."/>
            <person name="Clum A."/>
            <person name="Dockter R.B."/>
            <person name="Fauchery L."/>
            <person name="Guy J."/>
            <person name="Iotti M."/>
            <person name="Le Tacon F."/>
            <person name="Lindquist E.A."/>
            <person name="Lipzen A."/>
            <person name="Malagnac F."/>
            <person name="Mello A."/>
            <person name="Molinier V."/>
            <person name="Miyauchi S."/>
            <person name="Poulain J."/>
            <person name="Riccioni C."/>
            <person name="Rubini A."/>
            <person name="Sitrit Y."/>
            <person name="Splivallo R."/>
            <person name="Traeger S."/>
            <person name="Wang M."/>
            <person name="Zifcakova L."/>
            <person name="Wipf D."/>
            <person name="Zambonelli A."/>
            <person name="Paolocci F."/>
            <person name="Nowrousian M."/>
            <person name="Ottonello S."/>
            <person name="Baldrian P."/>
            <person name="Spatafora J.W."/>
            <person name="Henrissat B."/>
            <person name="Nagy L.G."/>
            <person name="Aury J.M."/>
            <person name="Wincker P."/>
            <person name="Grigoriev I.V."/>
            <person name="Bonfante P."/>
            <person name="Martin F.M."/>
        </authorList>
    </citation>
    <scope>NUCLEOTIDE SEQUENCE [LARGE SCALE GENOMIC DNA]</scope>
    <source>
        <strain evidence="1 2">120613-1</strain>
    </source>
</reference>
<dbReference type="OrthoDB" id="4463410at2759"/>
<dbReference type="EMBL" id="ML120447">
    <property type="protein sequence ID" value="RPA93704.1"/>
    <property type="molecule type" value="Genomic_DNA"/>
</dbReference>
<proteinExistence type="predicted"/>
<dbReference type="Proteomes" id="UP000276215">
    <property type="component" value="Unassembled WGS sequence"/>
</dbReference>
<dbReference type="AlphaFoldDB" id="A0A3N4JIL3"/>
<name>A0A3N4JIL3_9PEZI</name>
<gene>
    <name evidence="1" type="ORF">L873DRAFT_1830615</name>
</gene>
<protein>
    <submittedName>
        <fullName evidence="1">Uncharacterized protein</fullName>
    </submittedName>
</protein>
<accession>A0A3N4JIL3</accession>
<evidence type="ECO:0000313" key="2">
    <source>
        <dbReference type="Proteomes" id="UP000276215"/>
    </source>
</evidence>